<gene>
    <name evidence="3" type="ORF">DPR02_13970</name>
</gene>
<evidence type="ECO:0000256" key="1">
    <source>
        <dbReference type="ARBA" id="ARBA00023002"/>
    </source>
</evidence>
<comment type="caution">
    <text evidence="3">The sequence shown here is derived from an EMBL/GenBank/DDBJ whole genome shotgun (WGS) entry which is preliminary data.</text>
</comment>
<proteinExistence type="predicted"/>
<dbReference type="Gene3D" id="3.50.50.60">
    <property type="entry name" value="FAD/NAD(P)-binding domain"/>
    <property type="match status" value="1"/>
</dbReference>
<keyword evidence="1" id="KW-0560">Oxidoreductase</keyword>
<protein>
    <recommendedName>
        <fullName evidence="2">FAD dependent oxidoreductase domain-containing protein</fullName>
    </recommendedName>
</protein>
<dbReference type="InterPro" id="IPR006076">
    <property type="entry name" value="FAD-dep_OxRdtase"/>
</dbReference>
<dbReference type="SUPFAM" id="SSF51905">
    <property type="entry name" value="FAD/NAD(P)-binding domain"/>
    <property type="match status" value="1"/>
</dbReference>
<name>A0AAQ0FE90_BURCE</name>
<reference evidence="3 4" key="1">
    <citation type="submission" date="2018-06" db="EMBL/GenBank/DDBJ databases">
        <title>Towards the identification of Burkholderia cepacia strain which caused fatal septicemia.</title>
        <authorList>
            <person name="Bui L.A.T."/>
            <person name="Zakharova I.B."/>
            <person name="Shpak I.M."/>
            <person name="Teteryatnikova N."/>
            <person name="Ustinov D.V."/>
            <person name="Kuzyutina Y.A."/>
            <person name="Nguyen H.N."/>
            <person name="Antonov A.S."/>
            <person name="Avdyusheva E.F."/>
            <person name="Victorov D.V."/>
        </authorList>
    </citation>
    <scope>NUCLEOTIDE SEQUENCE [LARGE SCALE GENOMIC DNA]</scope>
    <source>
        <strain evidence="3 4">PT02</strain>
    </source>
</reference>
<evidence type="ECO:0000313" key="4">
    <source>
        <dbReference type="Proteomes" id="UP000248899"/>
    </source>
</evidence>
<dbReference type="PANTHER" id="PTHR13847:SF281">
    <property type="entry name" value="FAD DEPENDENT OXIDOREDUCTASE DOMAIN-CONTAINING PROTEIN"/>
    <property type="match status" value="1"/>
</dbReference>
<feature type="domain" description="FAD dependent oxidoreductase" evidence="2">
    <location>
        <begin position="39"/>
        <end position="392"/>
    </location>
</feature>
<dbReference type="EMBL" id="QLUZ01000007">
    <property type="protein sequence ID" value="RAQ10253.1"/>
    <property type="molecule type" value="Genomic_DNA"/>
</dbReference>
<sequence>MQPLTSLATLLAESPCWARDATPPEAADDAPALDGETFDVVVIGAGITGLTAAFHAARRGLRVAVLEANEPGAGASGRNSGFVIPALGRVGPAEVQRAWGETRATRFNARLGSAANALFEFIRAERIDCDARQNGWLQPDLSDSDDPVWEQRLHAQRAGAARARLVERDELQALTGTARYPCALCLTEGGQIDPLAFTRGLARAFGRIGGMLVNGCRLITPAVPQTHRLAALDTSHGRVFARRVIMATNAYGHGGANGLTAATLPFAMILAAYDLPSNGAEQVLRANQPFSDVGRDMSFFRRLPGNRLLTGLFPTGERFARDGLEAELQRRIGLTFDLTLAPPSDLWAGRVGVTPRGLPQLVQLAPTVFGWTGCNGRGIALSFLMGQWLAELAADAPVASIPIPLRPLKPVHAPQLGVWFARRLIAAERRRRARHDRLAATLIHDAAIFPID</sequence>
<dbReference type="GO" id="GO:0005737">
    <property type="term" value="C:cytoplasm"/>
    <property type="evidence" value="ECO:0007669"/>
    <property type="project" value="TreeGrafter"/>
</dbReference>
<dbReference type="Gene3D" id="3.30.9.10">
    <property type="entry name" value="D-Amino Acid Oxidase, subunit A, domain 2"/>
    <property type="match status" value="1"/>
</dbReference>
<dbReference type="GO" id="GO:0016491">
    <property type="term" value="F:oxidoreductase activity"/>
    <property type="evidence" value="ECO:0007669"/>
    <property type="project" value="UniProtKB-KW"/>
</dbReference>
<organism evidence="3 4">
    <name type="scientific">Burkholderia cepacia</name>
    <name type="common">Pseudomonas cepacia</name>
    <dbReference type="NCBI Taxonomy" id="292"/>
    <lineage>
        <taxon>Bacteria</taxon>
        <taxon>Pseudomonadati</taxon>
        <taxon>Pseudomonadota</taxon>
        <taxon>Betaproteobacteria</taxon>
        <taxon>Burkholderiales</taxon>
        <taxon>Burkholderiaceae</taxon>
        <taxon>Burkholderia</taxon>
        <taxon>Burkholderia cepacia complex</taxon>
    </lineage>
</organism>
<evidence type="ECO:0000313" key="3">
    <source>
        <dbReference type="EMBL" id="RAQ10253.1"/>
    </source>
</evidence>
<dbReference type="AlphaFoldDB" id="A0AAQ0FE90"/>
<dbReference type="PANTHER" id="PTHR13847">
    <property type="entry name" value="SARCOSINE DEHYDROGENASE-RELATED"/>
    <property type="match status" value="1"/>
</dbReference>
<dbReference type="InterPro" id="IPR036188">
    <property type="entry name" value="FAD/NAD-bd_sf"/>
</dbReference>
<dbReference type="RefSeq" id="WP_111939908.1">
    <property type="nucleotide sequence ID" value="NZ_JAUJSG010000005.1"/>
</dbReference>
<accession>A0AAQ0FE90</accession>
<evidence type="ECO:0000259" key="2">
    <source>
        <dbReference type="Pfam" id="PF01266"/>
    </source>
</evidence>
<dbReference type="Proteomes" id="UP000248899">
    <property type="component" value="Unassembled WGS sequence"/>
</dbReference>
<dbReference type="Pfam" id="PF01266">
    <property type="entry name" value="DAO"/>
    <property type="match status" value="1"/>
</dbReference>